<protein>
    <recommendedName>
        <fullName evidence="1">Bro-N domain-containing protein</fullName>
    </recommendedName>
</protein>
<dbReference type="GeneID" id="70579822"/>
<reference evidence="3" key="1">
    <citation type="submission" date="2020-09" db="EMBL/GenBank/DDBJ databases">
        <title>Complete genome sequencing of Faecalibacillus intestinalis strain 14EGH31.</title>
        <authorList>
            <person name="Sakamoto M."/>
            <person name="Murakami T."/>
            <person name="Mori H."/>
        </authorList>
    </citation>
    <scope>NUCLEOTIDE SEQUENCE [LARGE SCALE GENOMIC DNA]</scope>
    <source>
        <strain evidence="3">14EGH31</strain>
    </source>
</reference>
<dbReference type="PROSITE" id="PS51750">
    <property type="entry name" value="BRO_N"/>
    <property type="match status" value="1"/>
</dbReference>
<evidence type="ECO:0000259" key="1">
    <source>
        <dbReference type="PROSITE" id="PS51750"/>
    </source>
</evidence>
<evidence type="ECO:0000313" key="3">
    <source>
        <dbReference type="Proteomes" id="UP000593842"/>
    </source>
</evidence>
<dbReference type="AlphaFoldDB" id="A0A7I8DYE5"/>
<feature type="domain" description="Bro-N" evidence="1">
    <location>
        <begin position="1"/>
        <end position="162"/>
    </location>
</feature>
<gene>
    <name evidence="2" type="ORF">Fi14EGH31_13830</name>
</gene>
<dbReference type="EMBL" id="AP024085">
    <property type="protein sequence ID" value="BCL57671.1"/>
    <property type="molecule type" value="Genomic_DNA"/>
</dbReference>
<sequence length="162" mass="18125">MNELQIFNNEEFGNVRSLMIDNEPWLVGKDVATDLGYQNGSRDINRHIDSDDKRDGVVIHDSMGGKQKMGVQNVTPCVIDCDDKQLIQRSDLATIGNHLPTINDLFTVNGTKRFLINESKIMQTLSYSQNGNVVKTQGQNAPELGQHGSWLINERGAAIWKN</sequence>
<name>A0A7I8DYE5_9FIRM</name>
<dbReference type="Pfam" id="PF02498">
    <property type="entry name" value="Bro-N"/>
    <property type="match status" value="1"/>
</dbReference>
<dbReference type="KEGG" id="fit:Fi14EGH31_13830"/>
<dbReference type="SMART" id="SM01040">
    <property type="entry name" value="Bro-N"/>
    <property type="match status" value="1"/>
</dbReference>
<proteinExistence type="predicted"/>
<evidence type="ECO:0000313" key="2">
    <source>
        <dbReference type="EMBL" id="BCL57671.1"/>
    </source>
</evidence>
<dbReference type="Proteomes" id="UP000593842">
    <property type="component" value="Chromosome"/>
</dbReference>
<dbReference type="RefSeq" id="WP_200765311.1">
    <property type="nucleotide sequence ID" value="NZ_AP024085.1"/>
</dbReference>
<accession>A0A7I8DYE5</accession>
<organism evidence="2 3">
    <name type="scientific">Faecalibacillus intestinalis</name>
    <dbReference type="NCBI Taxonomy" id="1982626"/>
    <lineage>
        <taxon>Bacteria</taxon>
        <taxon>Bacillati</taxon>
        <taxon>Bacillota</taxon>
        <taxon>Erysipelotrichia</taxon>
        <taxon>Erysipelotrichales</taxon>
        <taxon>Coprobacillaceae</taxon>
        <taxon>Faecalibacillus</taxon>
    </lineage>
</organism>
<dbReference type="InterPro" id="IPR003497">
    <property type="entry name" value="BRO_N_domain"/>
</dbReference>